<dbReference type="EMBL" id="JAZHXJ010000410">
    <property type="protein sequence ID" value="KAL1861751.1"/>
    <property type="molecule type" value="Genomic_DNA"/>
</dbReference>
<dbReference type="Proteomes" id="UP001586593">
    <property type="component" value="Unassembled WGS sequence"/>
</dbReference>
<protein>
    <submittedName>
        <fullName evidence="2">Uncharacterized protein</fullName>
    </submittedName>
</protein>
<evidence type="ECO:0000256" key="1">
    <source>
        <dbReference type="SAM" id="MobiDB-lite"/>
    </source>
</evidence>
<sequence length="135" mass="15688">MSNMSRPHLQDIPRPTGPWGYADAEEGYEYIVSVEPNSMHYVDGNGDAHDIYIPQGQIREATDHLTNKRWDELAKYPKYENQGYQDEDYTITRYKKKPNTEEEKRGVVVKKVGDPLVKAPDGKVILYPERYRAQQ</sequence>
<organism evidence="2 3">
    <name type="scientific">Phialemonium thermophilum</name>
    <dbReference type="NCBI Taxonomy" id="223376"/>
    <lineage>
        <taxon>Eukaryota</taxon>
        <taxon>Fungi</taxon>
        <taxon>Dikarya</taxon>
        <taxon>Ascomycota</taxon>
        <taxon>Pezizomycotina</taxon>
        <taxon>Sordariomycetes</taxon>
        <taxon>Sordariomycetidae</taxon>
        <taxon>Cephalothecales</taxon>
        <taxon>Cephalothecaceae</taxon>
        <taxon>Phialemonium</taxon>
    </lineage>
</organism>
<proteinExistence type="predicted"/>
<gene>
    <name evidence="2" type="ORF">VTK73DRAFT_6965</name>
</gene>
<accession>A0ABR3WHM2</accession>
<keyword evidence="3" id="KW-1185">Reference proteome</keyword>
<evidence type="ECO:0000313" key="3">
    <source>
        <dbReference type="Proteomes" id="UP001586593"/>
    </source>
</evidence>
<name>A0ABR3WHM2_9PEZI</name>
<feature type="region of interest" description="Disordered" evidence="1">
    <location>
        <begin position="1"/>
        <end position="20"/>
    </location>
</feature>
<reference evidence="2 3" key="1">
    <citation type="journal article" date="2024" name="Commun. Biol.">
        <title>Comparative genomic analysis of thermophilic fungi reveals convergent evolutionary adaptations and gene losses.</title>
        <authorList>
            <person name="Steindorff A.S."/>
            <person name="Aguilar-Pontes M.V."/>
            <person name="Robinson A.J."/>
            <person name="Andreopoulos B."/>
            <person name="LaButti K."/>
            <person name="Kuo A."/>
            <person name="Mondo S."/>
            <person name="Riley R."/>
            <person name="Otillar R."/>
            <person name="Haridas S."/>
            <person name="Lipzen A."/>
            <person name="Grimwood J."/>
            <person name="Schmutz J."/>
            <person name="Clum A."/>
            <person name="Reid I.D."/>
            <person name="Moisan M.C."/>
            <person name="Butler G."/>
            <person name="Nguyen T.T.M."/>
            <person name="Dewar K."/>
            <person name="Conant G."/>
            <person name="Drula E."/>
            <person name="Henrissat B."/>
            <person name="Hansel C."/>
            <person name="Singer S."/>
            <person name="Hutchinson M.I."/>
            <person name="de Vries R.P."/>
            <person name="Natvig D.O."/>
            <person name="Powell A.J."/>
            <person name="Tsang A."/>
            <person name="Grigoriev I.V."/>
        </authorList>
    </citation>
    <scope>NUCLEOTIDE SEQUENCE [LARGE SCALE GENOMIC DNA]</scope>
    <source>
        <strain evidence="2 3">ATCC 24622</strain>
    </source>
</reference>
<evidence type="ECO:0000313" key="2">
    <source>
        <dbReference type="EMBL" id="KAL1861751.1"/>
    </source>
</evidence>
<comment type="caution">
    <text evidence="2">The sequence shown here is derived from an EMBL/GenBank/DDBJ whole genome shotgun (WGS) entry which is preliminary data.</text>
</comment>